<sequence length="1185" mass="133331">MTLQWRKLFSNRILDRGRDYWKKDWVYAPSYSELPAGIHCRVGKPGQSYDVTIDFSDDWSEIKWMDCDCPYAAEGYNCKHEAACLYATELFIEGMQAIQEPLTSELPASDRKKRQEEIIEKVYGLGRKYVNYIFDPGKILASVDFDPVLWERILDNPALANLVAVNLDDSQANDKQPLLTATGFSHFANRGNRNKVNVKVGLKQVSELKCNIAECKQDEITGPCRHEIALLQKLVLMIMRENPGEVTDYQADRALARAEMLEEFDQDALEGVKLLAQLEKEPGGSFLVKFKVGQKRLYVVKNIQNFVDDVLSWRPISLGKEEVLVSPDSFDPASQRLFSFLATIAADGADIYGESKRSIEIASGRIDGFFAAVEGSEVENLDNKQVVPAKRGELEKAELEIDVYGGRGISITGICPPVLRGIRASYQLTDEAFVAGKLGNMLYALFGNKENIDVSFDINQLSQFKATVLPLLKKYSNLTISPAAQQLLEEAGGLENSQLRLDVEGDEVVGQARVFYQGKAVRLGASGERAIKRDWYKEEKLAALLEKFFDLEDGDCRLDKGDDEAVYQLLEGMPKLFAAFDEVEVTPAFKKLKLKDRLNLAFGLSLSDGLLRLDLKSELTPEELAEVFSQYKDRKKYIRLKNGSFLNPASQDLGKLALLAKNLDLTAKDFGKEQLEMPAYRALYVDQLLKEQEMGEIERDDHFQQLLADFDQKEAPLKLPTGLEKILRPYQKTGTAWMNRLAQHGFGGILADEMGLGKTLQVISLLASQKDQPSLIVAPASLVLNWEAEFKKFAPEMKTLVLSGSKKERSGQLADLTEIDVVITSYDLLKRDIANYEPHTFAYEVIDEAQMIKNPRTAAAKAVSVVKAKHRFALTGTPIENRLSELWSIFNFVMPGFLKSYREFKKDFESPIVKEDDQDCLNRLNQMVGPFILRRLKRDVLKDLPDKLEEVHYVGMGKEQRKLYDAEIARLKNKVMAEDDEGIKREQIEILAALTRIREICCDPGLLYEDYKGESEKRLACVDLIKSAIDGGHKVLLFSQFTSMLDLLEESLKAEEIGFLRIDGQTPKARRLTLVNVFNHKDSPAKVFLISLKAGGTGLNLTGADTVIHYDPWWNVAAQNQATDRAHRIGQEKKVTVYKLIAKDTVEEAILDLQEAKRQLAQGILTAESVSSASLQKEDLLKILD</sequence>
<dbReference type="InterPro" id="IPR027417">
    <property type="entry name" value="P-loop_NTPase"/>
</dbReference>
<dbReference type="PROSITE" id="PS50966">
    <property type="entry name" value="ZF_SWIM"/>
    <property type="match status" value="1"/>
</dbReference>
<dbReference type="InterPro" id="IPR049730">
    <property type="entry name" value="SNF2/RAD54-like_C"/>
</dbReference>
<evidence type="ECO:0000259" key="3">
    <source>
        <dbReference type="PROSITE" id="PS50966"/>
    </source>
</evidence>
<dbReference type="InterPro" id="IPR000330">
    <property type="entry name" value="SNF2_N"/>
</dbReference>
<dbReference type="Gene3D" id="3.40.50.300">
    <property type="entry name" value="P-loop containing nucleotide triphosphate hydrolases"/>
    <property type="match status" value="1"/>
</dbReference>
<dbReference type="PANTHER" id="PTHR10799">
    <property type="entry name" value="SNF2/RAD54 HELICASE FAMILY"/>
    <property type="match status" value="1"/>
</dbReference>
<protein>
    <submittedName>
        <fullName evidence="6">ATP-dependent helicase</fullName>
    </submittedName>
</protein>
<gene>
    <name evidence="6" type="ORF">DQL93_04475</name>
</gene>
<keyword evidence="6" id="KW-0067">ATP-binding</keyword>
<evidence type="ECO:0000259" key="5">
    <source>
        <dbReference type="PROSITE" id="PS51194"/>
    </source>
</evidence>
<dbReference type="GO" id="GO:0008270">
    <property type="term" value="F:zinc ion binding"/>
    <property type="evidence" value="ECO:0007669"/>
    <property type="project" value="UniProtKB-KW"/>
</dbReference>
<dbReference type="GO" id="GO:0004386">
    <property type="term" value="F:helicase activity"/>
    <property type="evidence" value="ECO:0007669"/>
    <property type="project" value="UniProtKB-KW"/>
</dbReference>
<keyword evidence="2" id="KW-0479">Metal-binding</keyword>
<dbReference type="SMART" id="SM00487">
    <property type="entry name" value="DEXDc"/>
    <property type="match status" value="1"/>
</dbReference>
<keyword evidence="6" id="KW-0547">Nucleotide-binding</keyword>
<keyword evidence="2" id="KW-0863">Zinc-finger</keyword>
<dbReference type="SMART" id="SM00490">
    <property type="entry name" value="HELICc"/>
    <property type="match status" value="1"/>
</dbReference>
<accession>A0A3G6K670</accession>
<dbReference type="AlphaFoldDB" id="A0A3G6K670"/>
<dbReference type="GO" id="GO:0016787">
    <property type="term" value="F:hydrolase activity"/>
    <property type="evidence" value="ECO:0007669"/>
    <property type="project" value="UniProtKB-KW"/>
</dbReference>
<dbReference type="Pfam" id="PF00176">
    <property type="entry name" value="SNF2-rel_dom"/>
    <property type="match status" value="1"/>
</dbReference>
<reference evidence="6" key="1">
    <citation type="submission" date="2018-07" db="EMBL/GenBank/DDBJ databases">
        <authorList>
            <person name="Somerville V."/>
        </authorList>
    </citation>
    <scope>NUCLEOTIDE SEQUENCE</scope>
    <source>
        <strain evidence="6">NWC_2_2</strain>
    </source>
</reference>
<organism evidence="6">
    <name type="scientific">Lactobacillus delbrueckii subsp. lactis</name>
    <dbReference type="NCBI Taxonomy" id="29397"/>
    <lineage>
        <taxon>Bacteria</taxon>
        <taxon>Bacillati</taxon>
        <taxon>Bacillota</taxon>
        <taxon>Bacilli</taxon>
        <taxon>Lactobacillales</taxon>
        <taxon>Lactobacillaceae</taxon>
        <taxon>Lactobacillus</taxon>
    </lineage>
</organism>
<keyword evidence="6" id="KW-0347">Helicase</keyword>
<evidence type="ECO:0000256" key="1">
    <source>
        <dbReference type="ARBA" id="ARBA00022801"/>
    </source>
</evidence>
<keyword evidence="2" id="KW-0862">Zinc</keyword>
<keyword evidence="1" id="KW-0378">Hydrolase</keyword>
<dbReference type="InterPro" id="IPR007527">
    <property type="entry name" value="Znf_SWIM"/>
</dbReference>
<dbReference type="InterPro" id="IPR001650">
    <property type="entry name" value="Helicase_C-like"/>
</dbReference>
<dbReference type="PROSITE" id="PS51192">
    <property type="entry name" value="HELICASE_ATP_BIND_1"/>
    <property type="match status" value="1"/>
</dbReference>
<dbReference type="SUPFAM" id="SSF52540">
    <property type="entry name" value="P-loop containing nucleoside triphosphate hydrolases"/>
    <property type="match status" value="2"/>
</dbReference>
<feature type="domain" description="SWIM-type" evidence="3">
    <location>
        <begin position="49"/>
        <end position="89"/>
    </location>
</feature>
<dbReference type="RefSeq" id="WP_138490581.1">
    <property type="nucleotide sequence ID" value="NZ_CP046131.1"/>
</dbReference>
<dbReference type="CDD" id="cd18012">
    <property type="entry name" value="DEXQc_arch_SWI2_SNF2"/>
    <property type="match status" value="1"/>
</dbReference>
<dbReference type="InterPro" id="IPR014001">
    <property type="entry name" value="Helicase_ATP-bd"/>
</dbReference>
<dbReference type="CDD" id="cd18793">
    <property type="entry name" value="SF2_C_SNF"/>
    <property type="match status" value="1"/>
</dbReference>
<dbReference type="InterPro" id="IPR038718">
    <property type="entry name" value="SNF2-like_sf"/>
</dbReference>
<evidence type="ECO:0000256" key="2">
    <source>
        <dbReference type="PROSITE-ProRule" id="PRU00325"/>
    </source>
</evidence>
<name>A0A3G6K670_LACDL</name>
<dbReference type="PROSITE" id="PS51194">
    <property type="entry name" value="HELICASE_CTER"/>
    <property type="match status" value="1"/>
</dbReference>
<dbReference type="GO" id="GO:0005524">
    <property type="term" value="F:ATP binding"/>
    <property type="evidence" value="ECO:0007669"/>
    <property type="project" value="InterPro"/>
</dbReference>
<dbReference type="Pfam" id="PF08455">
    <property type="entry name" value="SNF2_assoc"/>
    <property type="match status" value="1"/>
</dbReference>
<dbReference type="Pfam" id="PF00271">
    <property type="entry name" value="Helicase_C"/>
    <property type="match status" value="1"/>
</dbReference>
<feature type="domain" description="Helicase C-terminal" evidence="5">
    <location>
        <begin position="1023"/>
        <end position="1181"/>
    </location>
</feature>
<evidence type="ECO:0000259" key="4">
    <source>
        <dbReference type="PROSITE" id="PS51192"/>
    </source>
</evidence>
<dbReference type="Gene3D" id="3.40.50.10810">
    <property type="entry name" value="Tandem AAA-ATPase domain"/>
    <property type="match status" value="1"/>
</dbReference>
<dbReference type="InterPro" id="IPR013663">
    <property type="entry name" value="Helicase_SWF/SNF/SWI_bac"/>
</dbReference>
<feature type="domain" description="Helicase ATP-binding" evidence="4">
    <location>
        <begin position="739"/>
        <end position="896"/>
    </location>
</feature>
<evidence type="ECO:0000313" key="6">
    <source>
        <dbReference type="EMBL" id="AZA15883.1"/>
    </source>
</evidence>
<dbReference type="EMBL" id="CP031023">
    <property type="protein sequence ID" value="AZA15883.1"/>
    <property type="molecule type" value="Genomic_DNA"/>
</dbReference>
<proteinExistence type="predicted"/>